<name>A0A9Q3CUT6_9BASI</name>
<gene>
    <name evidence="1" type="ORF">O181_029952</name>
</gene>
<comment type="caution">
    <text evidence="1">The sequence shown here is derived from an EMBL/GenBank/DDBJ whole genome shotgun (WGS) entry which is preliminary data.</text>
</comment>
<evidence type="ECO:0000313" key="2">
    <source>
        <dbReference type="Proteomes" id="UP000765509"/>
    </source>
</evidence>
<organism evidence="1 2">
    <name type="scientific">Austropuccinia psidii MF-1</name>
    <dbReference type="NCBI Taxonomy" id="1389203"/>
    <lineage>
        <taxon>Eukaryota</taxon>
        <taxon>Fungi</taxon>
        <taxon>Dikarya</taxon>
        <taxon>Basidiomycota</taxon>
        <taxon>Pucciniomycotina</taxon>
        <taxon>Pucciniomycetes</taxon>
        <taxon>Pucciniales</taxon>
        <taxon>Sphaerophragmiaceae</taxon>
        <taxon>Austropuccinia</taxon>
    </lineage>
</organism>
<dbReference type="Proteomes" id="UP000765509">
    <property type="component" value="Unassembled WGS sequence"/>
</dbReference>
<sequence>MWSNQQCSNKIWWMDLWKMARGIISAGCKSVNCCRASWLESGEGAVGFSEAIGGVREGGYNGRGGIGGMGNRRESWRTWEEGGWGVPMGIGSIVMKEQGVVG</sequence>
<accession>A0A9Q3CUT6</accession>
<proteinExistence type="predicted"/>
<keyword evidence="2" id="KW-1185">Reference proteome</keyword>
<reference evidence="1" key="1">
    <citation type="submission" date="2021-03" db="EMBL/GenBank/DDBJ databases">
        <title>Draft genome sequence of rust myrtle Austropuccinia psidii MF-1, a brazilian biotype.</title>
        <authorList>
            <person name="Quecine M.C."/>
            <person name="Pachon D.M.R."/>
            <person name="Bonatelli M.L."/>
            <person name="Correr F.H."/>
            <person name="Franceschini L.M."/>
            <person name="Leite T.F."/>
            <person name="Margarido G.R.A."/>
            <person name="Almeida C.A."/>
            <person name="Ferrarezi J.A."/>
            <person name="Labate C.A."/>
        </authorList>
    </citation>
    <scope>NUCLEOTIDE SEQUENCE</scope>
    <source>
        <strain evidence="1">MF-1</strain>
    </source>
</reference>
<protein>
    <submittedName>
        <fullName evidence="1">Uncharacterized protein</fullName>
    </submittedName>
</protein>
<dbReference type="AlphaFoldDB" id="A0A9Q3CUT6"/>
<dbReference type="EMBL" id="AVOT02010478">
    <property type="protein sequence ID" value="MBW0490237.1"/>
    <property type="molecule type" value="Genomic_DNA"/>
</dbReference>
<evidence type="ECO:0000313" key="1">
    <source>
        <dbReference type="EMBL" id="MBW0490237.1"/>
    </source>
</evidence>